<feature type="site" description="Important for substrate specificity" evidence="3">
    <location>
        <position position="10"/>
    </location>
</feature>
<gene>
    <name evidence="4" type="primary">maf</name>
    <name evidence="4" type="ORF">IAB36_06300</name>
</gene>
<reference evidence="4" key="2">
    <citation type="journal article" date="2021" name="PeerJ">
        <title>Extensive microbial diversity within the chicken gut microbiome revealed by metagenomics and culture.</title>
        <authorList>
            <person name="Gilroy R."/>
            <person name="Ravi A."/>
            <person name="Getino M."/>
            <person name="Pursley I."/>
            <person name="Horton D.L."/>
            <person name="Alikhan N.F."/>
            <person name="Baker D."/>
            <person name="Gharbi K."/>
            <person name="Hall N."/>
            <person name="Watson M."/>
            <person name="Adriaenssens E.M."/>
            <person name="Foster-Nyarko E."/>
            <person name="Jarju S."/>
            <person name="Secka A."/>
            <person name="Antonio M."/>
            <person name="Oren A."/>
            <person name="Chaudhuri R.R."/>
            <person name="La Ragione R."/>
            <person name="Hildebrand F."/>
            <person name="Pallen M.J."/>
        </authorList>
    </citation>
    <scope>NUCLEOTIDE SEQUENCE</scope>
    <source>
        <strain evidence="4">CHK184-25365</strain>
    </source>
</reference>
<evidence type="ECO:0000313" key="4">
    <source>
        <dbReference type="EMBL" id="HIR41418.1"/>
    </source>
</evidence>
<evidence type="ECO:0000256" key="3">
    <source>
        <dbReference type="HAMAP-Rule" id="MF_00528"/>
    </source>
</evidence>
<comment type="similarity">
    <text evidence="3">Belongs to the Maf family. YhdE subfamily.</text>
</comment>
<feature type="active site" description="Proton acceptor" evidence="3">
    <location>
        <position position="67"/>
    </location>
</feature>
<name>A0A9D1DD19_9FIRM</name>
<keyword evidence="3" id="KW-0546">Nucleotide metabolism</keyword>
<dbReference type="PANTHER" id="PTHR43213">
    <property type="entry name" value="BIFUNCTIONAL DTTP/UTP PYROPHOSPHATASE/METHYLTRANSFERASE PROTEIN-RELATED"/>
    <property type="match status" value="1"/>
</dbReference>
<dbReference type="Proteomes" id="UP000886749">
    <property type="component" value="Unassembled WGS sequence"/>
</dbReference>
<reference evidence="4" key="1">
    <citation type="submission" date="2020-10" db="EMBL/GenBank/DDBJ databases">
        <authorList>
            <person name="Gilroy R."/>
        </authorList>
    </citation>
    <scope>NUCLEOTIDE SEQUENCE</scope>
    <source>
        <strain evidence="4">CHK184-25365</strain>
    </source>
</reference>
<dbReference type="SUPFAM" id="SSF52972">
    <property type="entry name" value="ITPase-like"/>
    <property type="match status" value="1"/>
</dbReference>
<proteinExistence type="inferred from homology"/>
<comment type="caution">
    <text evidence="3">Lacks conserved residue(s) required for the propagation of feature annotation.</text>
</comment>
<dbReference type="InterPro" id="IPR003697">
    <property type="entry name" value="Maf-like"/>
</dbReference>
<comment type="catalytic activity">
    <reaction evidence="3">
        <text>UTP + H2O = UMP + diphosphate + H(+)</text>
        <dbReference type="Rhea" id="RHEA:29395"/>
        <dbReference type="ChEBI" id="CHEBI:15377"/>
        <dbReference type="ChEBI" id="CHEBI:15378"/>
        <dbReference type="ChEBI" id="CHEBI:33019"/>
        <dbReference type="ChEBI" id="CHEBI:46398"/>
        <dbReference type="ChEBI" id="CHEBI:57865"/>
        <dbReference type="EC" id="3.6.1.9"/>
    </reaction>
</comment>
<evidence type="ECO:0000256" key="1">
    <source>
        <dbReference type="ARBA" id="ARBA00001968"/>
    </source>
</evidence>
<comment type="catalytic activity">
    <reaction evidence="3">
        <text>dTTP + H2O = dTMP + diphosphate + H(+)</text>
        <dbReference type="Rhea" id="RHEA:28534"/>
        <dbReference type="ChEBI" id="CHEBI:15377"/>
        <dbReference type="ChEBI" id="CHEBI:15378"/>
        <dbReference type="ChEBI" id="CHEBI:33019"/>
        <dbReference type="ChEBI" id="CHEBI:37568"/>
        <dbReference type="ChEBI" id="CHEBI:63528"/>
        <dbReference type="EC" id="3.6.1.9"/>
    </reaction>
</comment>
<comment type="caution">
    <text evidence="4">The sequence shown here is derived from an EMBL/GenBank/DDBJ whole genome shotgun (WGS) entry which is preliminary data.</text>
</comment>
<dbReference type="AlphaFoldDB" id="A0A9D1DD19"/>
<dbReference type="HAMAP" id="MF_00528">
    <property type="entry name" value="Maf"/>
    <property type="match status" value="1"/>
</dbReference>
<organism evidence="4 5">
    <name type="scientific">Candidatus Egerieicola pullicola</name>
    <dbReference type="NCBI Taxonomy" id="2840775"/>
    <lineage>
        <taxon>Bacteria</taxon>
        <taxon>Bacillati</taxon>
        <taxon>Bacillota</taxon>
        <taxon>Clostridia</taxon>
        <taxon>Eubacteriales</taxon>
        <taxon>Oscillospiraceae</taxon>
        <taxon>Oscillospiraceae incertae sedis</taxon>
        <taxon>Candidatus Egerieicola</taxon>
    </lineage>
</organism>
<dbReference type="PIRSF" id="PIRSF006305">
    <property type="entry name" value="Maf"/>
    <property type="match status" value="1"/>
</dbReference>
<feature type="site" description="Important for substrate specificity" evidence="3">
    <location>
        <position position="151"/>
    </location>
</feature>
<evidence type="ECO:0000313" key="5">
    <source>
        <dbReference type="Proteomes" id="UP000886749"/>
    </source>
</evidence>
<feature type="site" description="Important for substrate specificity" evidence="3">
    <location>
        <position position="68"/>
    </location>
</feature>
<dbReference type="CDD" id="cd00555">
    <property type="entry name" value="Maf"/>
    <property type="match status" value="1"/>
</dbReference>
<evidence type="ECO:0000256" key="2">
    <source>
        <dbReference type="ARBA" id="ARBA00022801"/>
    </source>
</evidence>
<dbReference type="EMBL" id="DVGY01000142">
    <property type="protein sequence ID" value="HIR41418.1"/>
    <property type="molecule type" value="Genomic_DNA"/>
</dbReference>
<dbReference type="PANTHER" id="PTHR43213:SF5">
    <property type="entry name" value="BIFUNCTIONAL DTTP_UTP PYROPHOSPHATASE_METHYLTRANSFERASE PROTEIN-RELATED"/>
    <property type="match status" value="1"/>
</dbReference>
<dbReference type="GO" id="GO:0009117">
    <property type="term" value="P:nucleotide metabolic process"/>
    <property type="evidence" value="ECO:0007669"/>
    <property type="project" value="UniProtKB-KW"/>
</dbReference>
<dbReference type="GO" id="GO:0047429">
    <property type="term" value="F:nucleoside triphosphate diphosphatase activity"/>
    <property type="evidence" value="ECO:0007669"/>
    <property type="project" value="UniProtKB-EC"/>
</dbReference>
<protein>
    <recommendedName>
        <fullName evidence="3">dTTP/UTP pyrophosphatase</fullName>
        <shortName evidence="3">dTTPase/UTPase</shortName>
        <ecNumber evidence="3">3.6.1.9</ecNumber>
    </recommendedName>
    <alternativeName>
        <fullName evidence="3">Nucleoside triphosphate pyrophosphatase</fullName>
    </alternativeName>
    <alternativeName>
        <fullName evidence="3">Nucleotide pyrophosphatase</fullName>
        <shortName evidence="3">Nucleotide PPase</shortName>
    </alternativeName>
</protein>
<dbReference type="InterPro" id="IPR029001">
    <property type="entry name" value="ITPase-like_fam"/>
</dbReference>
<comment type="subcellular location">
    <subcellularLocation>
        <location evidence="3">Cytoplasm</location>
    </subcellularLocation>
</comment>
<dbReference type="Gene3D" id="3.90.950.10">
    <property type="match status" value="1"/>
</dbReference>
<keyword evidence="2 3" id="KW-0378">Hydrolase</keyword>
<comment type="cofactor">
    <cofactor evidence="1 3">
        <name>a divalent metal cation</name>
        <dbReference type="ChEBI" id="CHEBI:60240"/>
    </cofactor>
</comment>
<dbReference type="NCBIfam" id="TIGR00172">
    <property type="entry name" value="maf"/>
    <property type="match status" value="1"/>
</dbReference>
<accession>A0A9D1DD19</accession>
<comment type="function">
    <text evidence="3">Nucleoside triphosphate pyrophosphatase that hydrolyzes dTTP and UTP. May have a dual role in cell division arrest and in preventing the incorporation of modified nucleotides into cellular nucleic acids.</text>
</comment>
<dbReference type="Pfam" id="PF02545">
    <property type="entry name" value="Maf"/>
    <property type="match status" value="1"/>
</dbReference>
<sequence length="185" mass="20771">MVILASRSPRRQELLRYLVPEFQVIPSGFDESTIQESIPPRLVRRLAQEKAAFVAKDHPDDVVIGCDTIVVSPKGEVFGIPKDEADARRMLRELSGKTHRVISGCCVMQRRKKSVFHQTTKVTFSPLTDQDIDWYIATGEPFDKAGGYGIQGLGGLLIERINGSWHNVVGFPIQILKKILPNYQL</sequence>
<keyword evidence="3" id="KW-0963">Cytoplasm</keyword>
<dbReference type="GO" id="GO:0005737">
    <property type="term" value="C:cytoplasm"/>
    <property type="evidence" value="ECO:0007669"/>
    <property type="project" value="UniProtKB-SubCell"/>
</dbReference>
<dbReference type="EC" id="3.6.1.9" evidence="3"/>